<dbReference type="PROSITE" id="PS50893">
    <property type="entry name" value="ABC_TRANSPORTER_2"/>
    <property type="match status" value="1"/>
</dbReference>
<dbReference type="Pfam" id="PF00005">
    <property type="entry name" value="ABC_tran"/>
    <property type="match status" value="1"/>
</dbReference>
<gene>
    <name evidence="5" type="ORF">GARC_2468</name>
</gene>
<name>K6XFL9_9ALTE</name>
<keyword evidence="6" id="KW-1185">Reference proteome</keyword>
<dbReference type="InterPro" id="IPR017911">
    <property type="entry name" value="MacB-like_ATP-bd"/>
</dbReference>
<dbReference type="eggNOG" id="COG1136">
    <property type="taxonomic scope" value="Bacteria"/>
</dbReference>
<evidence type="ECO:0000313" key="6">
    <source>
        <dbReference type="Proteomes" id="UP000006327"/>
    </source>
</evidence>
<evidence type="ECO:0000256" key="2">
    <source>
        <dbReference type="ARBA" id="ARBA00022741"/>
    </source>
</evidence>
<evidence type="ECO:0000313" key="5">
    <source>
        <dbReference type="EMBL" id="GAC19434.1"/>
    </source>
</evidence>
<dbReference type="InterPro" id="IPR015854">
    <property type="entry name" value="ABC_transpr_LolD-like"/>
</dbReference>
<dbReference type="GO" id="GO:0022857">
    <property type="term" value="F:transmembrane transporter activity"/>
    <property type="evidence" value="ECO:0007669"/>
    <property type="project" value="TreeGrafter"/>
</dbReference>
<feature type="domain" description="ABC transporter" evidence="4">
    <location>
        <begin position="5"/>
        <end position="226"/>
    </location>
</feature>
<evidence type="ECO:0000259" key="4">
    <source>
        <dbReference type="PROSITE" id="PS50893"/>
    </source>
</evidence>
<dbReference type="PANTHER" id="PTHR24220">
    <property type="entry name" value="IMPORT ATP-BINDING PROTEIN"/>
    <property type="match status" value="1"/>
</dbReference>
<dbReference type="InterPro" id="IPR003439">
    <property type="entry name" value="ABC_transporter-like_ATP-bd"/>
</dbReference>
<dbReference type="GO" id="GO:0005886">
    <property type="term" value="C:plasma membrane"/>
    <property type="evidence" value="ECO:0007669"/>
    <property type="project" value="TreeGrafter"/>
</dbReference>
<keyword evidence="2" id="KW-0547">Nucleotide-binding</keyword>
<dbReference type="AlphaFoldDB" id="K6XFL9"/>
<dbReference type="InterPro" id="IPR003593">
    <property type="entry name" value="AAA+_ATPase"/>
</dbReference>
<sequence length="227" mass="25414">MLHSLSIKDLVFTWSKQSDFTLRIPKWQVKTGEKVFLHGRSGEGKSTLLNLISGIENRYTGDIQVLGQDMAKLSQRQKDAFRANNIGIIFQQFNLLPYLSAEQNILLAQRFRSVKQAPSSEELASICERLELSSMLLKQKANELSVGQQQRVAVARALYGSPELIIADEPTSALDTQTREQFIQLLLDCAQSSTVIFVSHDLSLASHFDQQLSLAQLQQQGSEIHVA</sequence>
<keyword evidence="3" id="KW-0067">ATP-binding</keyword>
<dbReference type="STRING" id="493475.GARC_2468"/>
<dbReference type="InterPro" id="IPR017871">
    <property type="entry name" value="ABC_transporter-like_CS"/>
</dbReference>
<keyword evidence="1" id="KW-0813">Transport</keyword>
<dbReference type="InterPro" id="IPR027417">
    <property type="entry name" value="P-loop_NTPase"/>
</dbReference>
<dbReference type="Gene3D" id="3.40.50.300">
    <property type="entry name" value="P-loop containing nucleotide triphosphate hydrolases"/>
    <property type="match status" value="1"/>
</dbReference>
<dbReference type="Proteomes" id="UP000006327">
    <property type="component" value="Unassembled WGS sequence"/>
</dbReference>
<comment type="caution">
    <text evidence="5">The sequence shown here is derived from an EMBL/GenBank/DDBJ whole genome shotgun (WGS) entry which is preliminary data.</text>
</comment>
<dbReference type="SUPFAM" id="SSF52540">
    <property type="entry name" value="P-loop containing nucleoside triphosphate hydrolases"/>
    <property type="match status" value="1"/>
</dbReference>
<dbReference type="SMART" id="SM00382">
    <property type="entry name" value="AAA"/>
    <property type="match status" value="1"/>
</dbReference>
<proteinExistence type="predicted"/>
<dbReference type="GO" id="GO:0016887">
    <property type="term" value="F:ATP hydrolysis activity"/>
    <property type="evidence" value="ECO:0007669"/>
    <property type="project" value="InterPro"/>
</dbReference>
<accession>K6XFL9</accession>
<reference evidence="5 6" key="1">
    <citation type="journal article" date="2017" name="Antonie Van Leeuwenhoek">
        <title>Rhizobium rhizosphaerae sp. nov., a novel species isolated from rice rhizosphere.</title>
        <authorList>
            <person name="Zhao J.J."/>
            <person name="Zhang J."/>
            <person name="Zhang R.J."/>
            <person name="Zhang C.W."/>
            <person name="Yin H.Q."/>
            <person name="Zhang X.X."/>
        </authorList>
    </citation>
    <scope>NUCLEOTIDE SEQUENCE [LARGE SCALE GENOMIC DNA]</scope>
    <source>
        <strain evidence="5 6">BSs20135</strain>
    </source>
</reference>
<dbReference type="RefSeq" id="WP_007620257.1">
    <property type="nucleotide sequence ID" value="NZ_BAEO01000031.1"/>
</dbReference>
<dbReference type="CDD" id="cd03255">
    <property type="entry name" value="ABC_MJ0796_LolCDE_FtsE"/>
    <property type="match status" value="1"/>
</dbReference>
<organism evidence="5 6">
    <name type="scientific">Paraglaciecola arctica BSs20135</name>
    <dbReference type="NCBI Taxonomy" id="493475"/>
    <lineage>
        <taxon>Bacteria</taxon>
        <taxon>Pseudomonadati</taxon>
        <taxon>Pseudomonadota</taxon>
        <taxon>Gammaproteobacteria</taxon>
        <taxon>Alteromonadales</taxon>
        <taxon>Alteromonadaceae</taxon>
        <taxon>Paraglaciecola</taxon>
    </lineage>
</organism>
<dbReference type="EMBL" id="BAEO01000031">
    <property type="protein sequence ID" value="GAC19434.1"/>
    <property type="molecule type" value="Genomic_DNA"/>
</dbReference>
<dbReference type="PROSITE" id="PS00211">
    <property type="entry name" value="ABC_TRANSPORTER_1"/>
    <property type="match status" value="1"/>
</dbReference>
<dbReference type="GO" id="GO:0005524">
    <property type="term" value="F:ATP binding"/>
    <property type="evidence" value="ECO:0007669"/>
    <property type="project" value="UniProtKB-KW"/>
</dbReference>
<protein>
    <submittedName>
        <fullName evidence="5">ABC-type antimicrobial peptide transport system ATPase component</fullName>
    </submittedName>
</protein>
<evidence type="ECO:0000256" key="3">
    <source>
        <dbReference type="ARBA" id="ARBA00022840"/>
    </source>
</evidence>
<evidence type="ECO:0000256" key="1">
    <source>
        <dbReference type="ARBA" id="ARBA00022448"/>
    </source>
</evidence>
<dbReference type="PANTHER" id="PTHR24220:SF611">
    <property type="entry name" value="ATP-BINDING COMPONENT OF ABC TRANSPORTER-RELATED"/>
    <property type="match status" value="1"/>
</dbReference>